<keyword evidence="2" id="KW-1133">Transmembrane helix</keyword>
<dbReference type="Gene3D" id="1.10.8.10">
    <property type="entry name" value="DNA helicase RuvA subunit, C-terminal domain"/>
    <property type="match status" value="1"/>
</dbReference>
<dbReference type="SUPFAM" id="SSF46934">
    <property type="entry name" value="UBA-like"/>
    <property type="match status" value="1"/>
</dbReference>
<reference evidence="4 5" key="1">
    <citation type="submission" date="2017-02" db="EMBL/GenBank/DDBJ databases">
        <authorList>
            <person name="Peterson S.W."/>
        </authorList>
    </citation>
    <scope>NUCLEOTIDE SEQUENCE [LARGE SCALE GENOMIC DNA]</scope>
    <source>
        <strain evidence="4 5">DSM 15102</strain>
    </source>
</reference>
<dbReference type="AlphaFoldDB" id="A0A1T4JRV1"/>
<dbReference type="OrthoDB" id="129626at2"/>
<dbReference type="RefSeq" id="WP_087677491.1">
    <property type="nucleotide sequence ID" value="NZ_FUWV01000001.1"/>
</dbReference>
<dbReference type="CDD" id="cd14360">
    <property type="entry name" value="UBA_NAC_like_bac"/>
    <property type="match status" value="1"/>
</dbReference>
<keyword evidence="5" id="KW-1185">Reference proteome</keyword>
<feature type="domain" description="DUF4342" evidence="3">
    <location>
        <begin position="47"/>
        <end position="122"/>
    </location>
</feature>
<feature type="coiled-coil region" evidence="1">
    <location>
        <begin position="19"/>
        <end position="46"/>
    </location>
</feature>
<feature type="transmembrane region" description="Helical" evidence="2">
    <location>
        <begin position="84"/>
        <end position="113"/>
    </location>
</feature>
<dbReference type="Proteomes" id="UP000196365">
    <property type="component" value="Unassembled WGS sequence"/>
</dbReference>
<keyword evidence="2" id="KW-0472">Membrane</keyword>
<dbReference type="InterPro" id="IPR025642">
    <property type="entry name" value="DUF4342"/>
</dbReference>
<organism evidence="4 5">
    <name type="scientific">Garciella nitratireducens DSM 15102</name>
    <dbReference type="NCBI Taxonomy" id="1121911"/>
    <lineage>
        <taxon>Bacteria</taxon>
        <taxon>Bacillati</taxon>
        <taxon>Bacillota</taxon>
        <taxon>Clostridia</taxon>
        <taxon>Eubacteriales</taxon>
        <taxon>Eubacteriaceae</taxon>
        <taxon>Garciella</taxon>
    </lineage>
</organism>
<protein>
    <recommendedName>
        <fullName evidence="3">DUF4342 domain-containing protein</fullName>
    </recommendedName>
</protein>
<proteinExistence type="predicted"/>
<dbReference type="Pfam" id="PF14242">
    <property type="entry name" value="DUF4342"/>
    <property type="match status" value="1"/>
</dbReference>
<dbReference type="InterPro" id="IPR009060">
    <property type="entry name" value="UBA-like_sf"/>
</dbReference>
<evidence type="ECO:0000256" key="1">
    <source>
        <dbReference type="SAM" id="Coils"/>
    </source>
</evidence>
<accession>A0A1T4JRV1</accession>
<sequence length="169" mass="19219">MDNVLEKIDTIRERTGVSYKEAKEALERAEGDILNAIILIEEKQKENRWTEQITVAGTEVVDKLKEIIRKGNVSRIRVKKGDYLILDMPVTAGAVGTILMPYIAALGGAIALVSKCSIEVERPNQNCINLNEEMIEMMKMAENKAKEYIFHEKKQDFNNSAFEDKEEKE</sequence>
<evidence type="ECO:0000256" key="2">
    <source>
        <dbReference type="SAM" id="Phobius"/>
    </source>
</evidence>
<evidence type="ECO:0000313" key="5">
    <source>
        <dbReference type="Proteomes" id="UP000196365"/>
    </source>
</evidence>
<keyword evidence="2" id="KW-0812">Transmembrane</keyword>
<gene>
    <name evidence="4" type="ORF">SAMN02745973_00026</name>
</gene>
<evidence type="ECO:0000313" key="4">
    <source>
        <dbReference type="EMBL" id="SJZ32869.1"/>
    </source>
</evidence>
<dbReference type="EMBL" id="FUWV01000001">
    <property type="protein sequence ID" value="SJZ32869.1"/>
    <property type="molecule type" value="Genomic_DNA"/>
</dbReference>
<keyword evidence="1" id="KW-0175">Coiled coil</keyword>
<name>A0A1T4JRV1_9FIRM</name>
<evidence type="ECO:0000259" key="3">
    <source>
        <dbReference type="Pfam" id="PF14242"/>
    </source>
</evidence>